<dbReference type="EMBL" id="JANJQO010000815">
    <property type="protein sequence ID" value="KAJ2974561.1"/>
    <property type="molecule type" value="Genomic_DNA"/>
</dbReference>
<organism evidence="1 2">
    <name type="scientific">Zarea fungicola</name>
    <dbReference type="NCBI Taxonomy" id="93591"/>
    <lineage>
        <taxon>Eukaryota</taxon>
        <taxon>Fungi</taxon>
        <taxon>Dikarya</taxon>
        <taxon>Ascomycota</taxon>
        <taxon>Pezizomycotina</taxon>
        <taxon>Sordariomycetes</taxon>
        <taxon>Hypocreomycetidae</taxon>
        <taxon>Hypocreales</taxon>
        <taxon>Cordycipitaceae</taxon>
        <taxon>Zarea</taxon>
    </lineage>
</organism>
<evidence type="ECO:0000313" key="1">
    <source>
        <dbReference type="EMBL" id="KAJ2974561.1"/>
    </source>
</evidence>
<evidence type="ECO:0000313" key="2">
    <source>
        <dbReference type="Proteomes" id="UP001143910"/>
    </source>
</evidence>
<protein>
    <submittedName>
        <fullName evidence="1">Uncharacterized protein</fullName>
    </submittedName>
</protein>
<accession>A0ACC1N7V3</accession>
<keyword evidence="2" id="KW-1185">Reference proteome</keyword>
<name>A0ACC1N7V3_9HYPO</name>
<sequence>MGAEAIASGFGLWTVYLFCTCACFLVGLVVYDLWFHPLARFPGPVWNAFSNLPASKATLQGVYPFYLHSLHERYGDVVRVRPGTLSFVSSQAANDILTNKPGRGQLMKDQGVYSKSVNGSYSILSTPSDADHSRYRRLLAHGFSEKAVREQEVVVKSYVDLLIQKLHKNAGKGPQDMVAWFNWTTFDLIGDLTFDRSFDCLENEAYHEWIPFVAGGIKSVLIMSEINRYPIVGRILSWLVRDKVQHAGKKGYQFTKARVEHRMASATDRLDFLGYILRHQGKETAMSLGEIEASSTILVLGGSETTATLLAGTLYYLLQNPKVKQEVLAETRQMFANEDEINMTSVNKLSFLRAVLDETMRMYPPVTLGSPRVVGEKSTVIGGYMVPAKTRVIDSRYAACHYSKNFRNAESFVPERWLNDPAYANDDKGAAQPFSLGPRNCIGRNLAYAEMRLIMARVIWNFDFDKGPDTDTWIKRSKVFSLWEKPPLMISLKPVVRG</sequence>
<reference evidence="1" key="1">
    <citation type="submission" date="2022-08" db="EMBL/GenBank/DDBJ databases">
        <title>Genome Sequence of Lecanicillium fungicola.</title>
        <authorList>
            <person name="Buettner E."/>
        </authorList>
    </citation>
    <scope>NUCLEOTIDE SEQUENCE</scope>
    <source>
        <strain evidence="1">Babe33</strain>
    </source>
</reference>
<proteinExistence type="predicted"/>
<comment type="caution">
    <text evidence="1">The sequence shown here is derived from an EMBL/GenBank/DDBJ whole genome shotgun (WGS) entry which is preliminary data.</text>
</comment>
<dbReference type="Proteomes" id="UP001143910">
    <property type="component" value="Unassembled WGS sequence"/>
</dbReference>
<gene>
    <name evidence="1" type="ORF">NQ176_g5992</name>
</gene>